<keyword evidence="10" id="KW-0067">ATP-binding</keyword>
<dbReference type="InterPro" id="IPR007502">
    <property type="entry name" value="Helicase-assoc_dom"/>
</dbReference>
<dbReference type="EMBL" id="NEDP02005302">
    <property type="protein sequence ID" value="OWF42277.1"/>
    <property type="molecule type" value="Genomic_DNA"/>
</dbReference>
<dbReference type="PROSITE" id="PS51194">
    <property type="entry name" value="HELICASE_CTER"/>
    <property type="match status" value="1"/>
</dbReference>
<evidence type="ECO:0000256" key="4">
    <source>
        <dbReference type="ARBA" id="ARBA00022741"/>
    </source>
</evidence>
<keyword evidence="1" id="KW-0808">Transferase</keyword>
<dbReference type="Gene3D" id="1.20.120.1080">
    <property type="match status" value="1"/>
</dbReference>
<evidence type="ECO:0000313" key="15">
    <source>
        <dbReference type="Proteomes" id="UP000242188"/>
    </source>
</evidence>
<dbReference type="Gene3D" id="3.30.40.10">
    <property type="entry name" value="Zinc/RING finger domain, C3HC4 (zinc finger)"/>
    <property type="match status" value="1"/>
</dbReference>
<keyword evidence="15" id="KW-1185">Reference proteome</keyword>
<evidence type="ECO:0000256" key="6">
    <source>
        <dbReference type="ARBA" id="ARBA00022786"/>
    </source>
</evidence>
<evidence type="ECO:0000313" key="14">
    <source>
        <dbReference type="EMBL" id="OWF42277.1"/>
    </source>
</evidence>
<name>A0A210Q0L8_MIZYE</name>
<protein>
    <recommendedName>
        <fullName evidence="16">ATP-dependent RNA helicase DEAH12, chloroplastic</fullName>
    </recommendedName>
</protein>
<dbReference type="SUPFAM" id="SSF54928">
    <property type="entry name" value="RNA-binding domain, RBD"/>
    <property type="match status" value="2"/>
</dbReference>
<organism evidence="14 15">
    <name type="scientific">Mizuhopecten yessoensis</name>
    <name type="common">Japanese scallop</name>
    <name type="synonym">Patinopecten yessoensis</name>
    <dbReference type="NCBI Taxonomy" id="6573"/>
    <lineage>
        <taxon>Eukaryota</taxon>
        <taxon>Metazoa</taxon>
        <taxon>Spiralia</taxon>
        <taxon>Lophotrochozoa</taxon>
        <taxon>Mollusca</taxon>
        <taxon>Bivalvia</taxon>
        <taxon>Autobranchia</taxon>
        <taxon>Pteriomorphia</taxon>
        <taxon>Pectinida</taxon>
        <taxon>Pectinoidea</taxon>
        <taxon>Pectinidae</taxon>
        <taxon>Mizuhopecten</taxon>
    </lineage>
</organism>
<dbReference type="InterPro" id="IPR056245">
    <property type="entry name" value="KH_DEAH11/12"/>
</dbReference>
<dbReference type="GO" id="GO:0016740">
    <property type="term" value="F:transferase activity"/>
    <property type="evidence" value="ECO:0007669"/>
    <property type="project" value="UniProtKB-KW"/>
</dbReference>
<keyword evidence="9" id="KW-0862">Zinc</keyword>
<dbReference type="InterPro" id="IPR001650">
    <property type="entry name" value="Helicase_C-like"/>
</dbReference>
<dbReference type="Pfam" id="PF00076">
    <property type="entry name" value="RRM_1"/>
    <property type="match status" value="1"/>
</dbReference>
<evidence type="ECO:0000256" key="8">
    <source>
        <dbReference type="ARBA" id="ARBA00022806"/>
    </source>
</evidence>
<dbReference type="Pfam" id="PF07717">
    <property type="entry name" value="OB_NTP_bind"/>
    <property type="match status" value="1"/>
</dbReference>
<evidence type="ECO:0000256" key="1">
    <source>
        <dbReference type="ARBA" id="ARBA00022679"/>
    </source>
</evidence>
<dbReference type="SMART" id="SM00490">
    <property type="entry name" value="HELICc"/>
    <property type="match status" value="1"/>
</dbReference>
<comment type="similarity">
    <text evidence="11">Belongs to the DEAD box helicase family. DEAH subfamily. PRP16 sub-subfamily.</text>
</comment>
<evidence type="ECO:0000256" key="10">
    <source>
        <dbReference type="ARBA" id="ARBA00022840"/>
    </source>
</evidence>
<evidence type="ECO:0008006" key="16">
    <source>
        <dbReference type="Google" id="ProtNLM"/>
    </source>
</evidence>
<dbReference type="Pfam" id="PF24471">
    <property type="entry name" value="KH_DEAH11"/>
    <property type="match status" value="1"/>
</dbReference>
<comment type="caution">
    <text evidence="14">The sequence shown here is derived from an EMBL/GenBank/DDBJ whole genome shotgun (WGS) entry which is preliminary data.</text>
</comment>
<dbReference type="SUPFAM" id="SSF57850">
    <property type="entry name" value="RING/U-box"/>
    <property type="match status" value="3"/>
</dbReference>
<evidence type="ECO:0000256" key="2">
    <source>
        <dbReference type="ARBA" id="ARBA00022723"/>
    </source>
</evidence>
<evidence type="ECO:0000256" key="3">
    <source>
        <dbReference type="ARBA" id="ARBA00022737"/>
    </source>
</evidence>
<dbReference type="InterPro" id="IPR012677">
    <property type="entry name" value="Nucleotide-bd_a/b_plait_sf"/>
</dbReference>
<keyword evidence="3" id="KW-0677">Repeat</keyword>
<evidence type="ECO:0000256" key="5">
    <source>
        <dbReference type="ARBA" id="ARBA00022771"/>
    </source>
</evidence>
<evidence type="ECO:0000259" key="12">
    <source>
        <dbReference type="PROSITE" id="PS51194"/>
    </source>
</evidence>
<dbReference type="PROSITE" id="PS00518">
    <property type="entry name" value="ZF_RING_1"/>
    <property type="match status" value="1"/>
</dbReference>
<reference evidence="14 15" key="1">
    <citation type="journal article" date="2017" name="Nat. Ecol. Evol.">
        <title>Scallop genome provides insights into evolution of bilaterian karyotype and development.</title>
        <authorList>
            <person name="Wang S."/>
            <person name="Zhang J."/>
            <person name="Jiao W."/>
            <person name="Li J."/>
            <person name="Xun X."/>
            <person name="Sun Y."/>
            <person name="Guo X."/>
            <person name="Huan P."/>
            <person name="Dong B."/>
            <person name="Zhang L."/>
            <person name="Hu X."/>
            <person name="Sun X."/>
            <person name="Wang J."/>
            <person name="Zhao C."/>
            <person name="Wang Y."/>
            <person name="Wang D."/>
            <person name="Huang X."/>
            <person name="Wang R."/>
            <person name="Lv J."/>
            <person name="Li Y."/>
            <person name="Zhang Z."/>
            <person name="Liu B."/>
            <person name="Lu W."/>
            <person name="Hui Y."/>
            <person name="Liang J."/>
            <person name="Zhou Z."/>
            <person name="Hou R."/>
            <person name="Li X."/>
            <person name="Liu Y."/>
            <person name="Li H."/>
            <person name="Ning X."/>
            <person name="Lin Y."/>
            <person name="Zhao L."/>
            <person name="Xing Q."/>
            <person name="Dou J."/>
            <person name="Li Y."/>
            <person name="Mao J."/>
            <person name="Guo H."/>
            <person name="Dou H."/>
            <person name="Li T."/>
            <person name="Mu C."/>
            <person name="Jiang W."/>
            <person name="Fu Q."/>
            <person name="Fu X."/>
            <person name="Miao Y."/>
            <person name="Liu J."/>
            <person name="Yu Q."/>
            <person name="Li R."/>
            <person name="Liao H."/>
            <person name="Li X."/>
            <person name="Kong Y."/>
            <person name="Jiang Z."/>
            <person name="Chourrout D."/>
            <person name="Li R."/>
            <person name="Bao Z."/>
        </authorList>
    </citation>
    <scope>NUCLEOTIDE SEQUENCE [LARGE SCALE GENOMIC DNA]</scope>
    <source>
        <strain evidence="14 15">PY_sf001</strain>
    </source>
</reference>
<dbReference type="SMART" id="SM00647">
    <property type="entry name" value="IBR"/>
    <property type="match status" value="2"/>
</dbReference>
<evidence type="ECO:0000259" key="13">
    <source>
        <dbReference type="PROSITE" id="PS51873"/>
    </source>
</evidence>
<dbReference type="Pfam" id="PF24641">
    <property type="entry name" value="KH_DEAH11_2nd"/>
    <property type="match status" value="1"/>
</dbReference>
<dbReference type="InterPro" id="IPR002867">
    <property type="entry name" value="IBR_dom"/>
</dbReference>
<dbReference type="InterPro" id="IPR035979">
    <property type="entry name" value="RBD_domain_sf"/>
</dbReference>
<dbReference type="GO" id="GO:0034458">
    <property type="term" value="F:3'-5' RNA helicase activity"/>
    <property type="evidence" value="ECO:0007669"/>
    <property type="project" value="TreeGrafter"/>
</dbReference>
<proteinExistence type="inferred from homology"/>
<dbReference type="GO" id="GO:0008270">
    <property type="term" value="F:zinc ion binding"/>
    <property type="evidence" value="ECO:0007669"/>
    <property type="project" value="UniProtKB-KW"/>
</dbReference>
<keyword evidence="2" id="KW-0479">Metal-binding</keyword>
<dbReference type="GO" id="GO:0016787">
    <property type="term" value="F:hydrolase activity"/>
    <property type="evidence" value="ECO:0007669"/>
    <property type="project" value="UniProtKB-KW"/>
</dbReference>
<accession>A0A210Q0L8</accession>
<dbReference type="InterPro" id="IPR027417">
    <property type="entry name" value="P-loop_NTPase"/>
</dbReference>
<dbReference type="InterPro" id="IPR013083">
    <property type="entry name" value="Znf_RING/FYVE/PHD"/>
</dbReference>
<sequence length="1314" mass="148480">MLKSCLTVRTDLRVVITSATIDPEVFVQYFGQCPVLPVSGRMFPVDIIWKEQTAGQESFSNHIEECVRKAIDVHYNQPEGDILVFVTSPLESEKCCEKYKDYTKGKPQNFVCLQLHGKLQADEQRKVFDPPSVGKRKIVFATNSAETSVTIPGIRYVIDTGLVKEMKYDAKRKMNTLNVTTVTKSSANQRKGRAGRTGPGICYRLFTEDEYDRMETNMVPEILRVNLGQAMLKLIELNIDPLEFDFVMSPSAESMESAMETLEDIGAVSKRKITSLGKWISKLPLDPKLGVFIYDSLEIGAGLEGMVIAAAASGSSIFFRVGTAEEKDVSDLKKIPFCHVDGDMLTNLNVFREWSKQPEKSKGKWCYKNSINGKAIKGIRDIVNEILTTLKREMKITVPFKFEEPAKIDLLMIKPLLKVYRQNISHYLGHPKAGYVLVTKDQRVEIHPSSALMSLASQPEWIVYDQVMRTSRDFAMAITPISEDIVKRGIKEGVLDVDLEEAKAKRITPVHREYVGSEVLRQVVGPRYTYLREFEDKLVQKCHGSLVVVEADRNNGELKIFSKLSNQQTLDGSLENVLNPIKSNFIDEEREEKLGVKSTDRSVRAVVGAGGCTKTLFMPDEYNVVMIHCAVNKKEEFGYDDVYQHFSEFGKIKECKMYHHKKNAPSLWGQVTYKKTEDAVKAVAETRGNPDLSARPNRRMSNDRSEKFKVRIQWCRRRSRGFAFVNFASFLDADDAIRRSDILVGDSFAKIRKAHPSPNQSDEGKVFVVGLSKMVDEDVLRESIANAGDLDPNTDIERVTVVREKVPLEKKDLIDTMKRRLCAEISSYVAPGSYELELKPLREADHTFSAFVTFDNPQDGEGVCYKMDHSFIMNNQVVSAKPVLHCSLYIPKRIYEMSSDAIDQCVLDLEEDGVRVKTKTLRNENVVVDINTDDVETLVRARRSFQDITQGEIIECAESTSLKLLFTWEGRNKLKQIMNQTGTLILTDNRVMSVSIHGLQQNRQKAKQKIDEFLLMLSTGNSEVIDLKGEGKPPGVLKAILMKYKTDLSGLCQETGLVAARLDPRKHRVTLFGEDDAVTKTNAIITDIIANLSPDGLEKTDEPECVTCFCPIQQKDLYRVECCGHPYCKECLQVQIQMCITNREFPMKCEQDECTTPFTWHDIINLSKMGFVKVSELTDSSVSKFLQGNKKFRFCVTPDCPVVYRVTKTGKSFICPECDIKICTSCQVQFHDGLTCAMFKVEGNEDVSMRRWLEKNKANRKRCPNCATPIEKNGGCNHMSCLTCGKHICWLCLNFFDDSGACYGHLDKAHGSFV</sequence>
<dbReference type="InterPro" id="IPR056247">
    <property type="entry name" value="KH_DEAH11/12_2nd"/>
</dbReference>
<feature type="domain" description="Helicase C-terminal" evidence="12">
    <location>
        <begin position="70"/>
        <end position="243"/>
    </location>
</feature>
<dbReference type="Pfam" id="PF22191">
    <property type="entry name" value="IBR_1"/>
    <property type="match status" value="1"/>
</dbReference>
<dbReference type="CDD" id="cd22585">
    <property type="entry name" value="Rcat_RBR_DEAH12-like"/>
    <property type="match status" value="1"/>
</dbReference>
<dbReference type="PANTHER" id="PTHR18934:SF91">
    <property type="entry name" value="PRE-MRNA-SPLICING FACTOR ATP-DEPENDENT RNA HELICASE PRP16"/>
    <property type="match status" value="1"/>
</dbReference>
<dbReference type="Pfam" id="PF01485">
    <property type="entry name" value="IBR"/>
    <property type="match status" value="1"/>
</dbReference>
<dbReference type="STRING" id="6573.A0A210Q0L8"/>
<evidence type="ECO:0000256" key="11">
    <source>
        <dbReference type="ARBA" id="ARBA00038040"/>
    </source>
</evidence>
<dbReference type="Gene3D" id="1.20.120.1750">
    <property type="match status" value="1"/>
</dbReference>
<dbReference type="CDD" id="cd18791">
    <property type="entry name" value="SF2_C_RHA"/>
    <property type="match status" value="1"/>
</dbReference>
<keyword evidence="7" id="KW-0378">Hydrolase</keyword>
<dbReference type="PROSITE" id="PS51873">
    <property type="entry name" value="TRIAD"/>
    <property type="match status" value="1"/>
</dbReference>
<feature type="domain" description="RING-type" evidence="13">
    <location>
        <begin position="1101"/>
        <end position="1314"/>
    </location>
</feature>
<dbReference type="Proteomes" id="UP000242188">
    <property type="component" value="Unassembled WGS sequence"/>
</dbReference>
<dbReference type="InterPro" id="IPR044066">
    <property type="entry name" value="TRIAD_supradom"/>
</dbReference>
<dbReference type="InterPro" id="IPR011709">
    <property type="entry name" value="DEAD-box_helicase_OB_fold"/>
</dbReference>
<gene>
    <name evidence="14" type="ORF">KP79_PYT16454</name>
</gene>
<dbReference type="InterPro" id="IPR000504">
    <property type="entry name" value="RRM_dom"/>
</dbReference>
<dbReference type="GO" id="GO:0003723">
    <property type="term" value="F:RNA binding"/>
    <property type="evidence" value="ECO:0007669"/>
    <property type="project" value="InterPro"/>
</dbReference>
<keyword evidence="8" id="KW-0347">Helicase</keyword>
<dbReference type="InterPro" id="IPR017907">
    <property type="entry name" value="Znf_RING_CS"/>
</dbReference>
<dbReference type="PANTHER" id="PTHR18934">
    <property type="entry name" value="ATP-DEPENDENT RNA HELICASE"/>
    <property type="match status" value="1"/>
</dbReference>
<dbReference type="CDD" id="cd00590">
    <property type="entry name" value="RRM_SF"/>
    <property type="match status" value="1"/>
</dbReference>
<dbReference type="GO" id="GO:0005524">
    <property type="term" value="F:ATP binding"/>
    <property type="evidence" value="ECO:0007669"/>
    <property type="project" value="UniProtKB-KW"/>
</dbReference>
<keyword evidence="6" id="KW-0833">Ubl conjugation pathway</keyword>
<dbReference type="Pfam" id="PF00271">
    <property type="entry name" value="Helicase_C"/>
    <property type="match status" value="1"/>
</dbReference>
<dbReference type="CDD" id="cd20335">
    <property type="entry name" value="BRcat_RBR"/>
    <property type="match status" value="1"/>
</dbReference>
<dbReference type="Gene3D" id="3.30.70.330">
    <property type="match status" value="3"/>
</dbReference>
<evidence type="ECO:0000256" key="7">
    <source>
        <dbReference type="ARBA" id="ARBA00022801"/>
    </source>
</evidence>
<dbReference type="SMART" id="SM00847">
    <property type="entry name" value="HA2"/>
    <property type="match status" value="1"/>
</dbReference>
<keyword evidence="5" id="KW-0863">Zinc-finger</keyword>
<evidence type="ECO:0000256" key="9">
    <source>
        <dbReference type="ARBA" id="ARBA00022833"/>
    </source>
</evidence>
<keyword evidence="4" id="KW-0547">Nucleotide-binding</keyword>
<dbReference type="OrthoDB" id="10009520at2759"/>
<dbReference type="Gene3D" id="3.40.50.300">
    <property type="entry name" value="P-loop containing nucleotide triphosphate hydrolases"/>
    <property type="match status" value="2"/>
</dbReference>
<dbReference type="SUPFAM" id="SSF52540">
    <property type="entry name" value="P-loop containing nucleoside triphosphate hydrolases"/>
    <property type="match status" value="1"/>
</dbReference>